<keyword evidence="4" id="KW-1185">Reference proteome</keyword>
<sequence>MKQKNLGNGGPISADMSVLICSYFTLFLSNLFLPPSAICPAGWASFAGSCYWMTETVKNWHDAEAHCNSEQGHLASFHSQEELSFLTGELIHYGINTQSWVGLNDINVEGQFVYTDGTPADFLLWAPNQPDNYQNNEDCVHLRGMNHHEAGKLNDDFCTSTMEYICKKENRLMVILGKI</sequence>
<dbReference type="OMA" id="AGSCYWM"/>
<proteinExistence type="predicted"/>
<protein>
    <recommendedName>
        <fullName evidence="2">C-type lectin domain-containing protein</fullName>
    </recommendedName>
</protein>
<evidence type="ECO:0000259" key="2">
    <source>
        <dbReference type="PROSITE" id="PS50041"/>
    </source>
</evidence>
<evidence type="ECO:0000313" key="4">
    <source>
        <dbReference type="Proteomes" id="UP000472264"/>
    </source>
</evidence>
<evidence type="ECO:0000313" key="3">
    <source>
        <dbReference type="Ensembl" id="ENSENLP00000017890.1"/>
    </source>
</evidence>
<dbReference type="SMART" id="SM00034">
    <property type="entry name" value="CLECT"/>
    <property type="match status" value="1"/>
</dbReference>
<dbReference type="Pfam" id="PF00059">
    <property type="entry name" value="Lectin_C"/>
    <property type="match status" value="1"/>
</dbReference>
<dbReference type="InterPro" id="IPR016187">
    <property type="entry name" value="CTDL_fold"/>
</dbReference>
<name>A0A665UEQ5_ECHNA</name>
<dbReference type="PROSITE" id="PS50041">
    <property type="entry name" value="C_TYPE_LECTIN_2"/>
    <property type="match status" value="1"/>
</dbReference>
<dbReference type="InterPro" id="IPR001304">
    <property type="entry name" value="C-type_lectin-like"/>
</dbReference>
<accession>A0A665UEQ5</accession>
<dbReference type="InterPro" id="IPR016186">
    <property type="entry name" value="C-type_lectin-like/link_sf"/>
</dbReference>
<keyword evidence="1" id="KW-1015">Disulfide bond</keyword>
<dbReference type="AlphaFoldDB" id="A0A665UEQ5"/>
<reference evidence="3" key="1">
    <citation type="submission" date="2021-04" db="EMBL/GenBank/DDBJ databases">
        <authorList>
            <consortium name="Wellcome Sanger Institute Data Sharing"/>
        </authorList>
    </citation>
    <scope>NUCLEOTIDE SEQUENCE [LARGE SCALE GENOMIC DNA]</scope>
</reference>
<reference evidence="3" key="3">
    <citation type="submission" date="2025-09" db="UniProtKB">
        <authorList>
            <consortium name="Ensembl"/>
        </authorList>
    </citation>
    <scope>IDENTIFICATION</scope>
</reference>
<dbReference type="InterPro" id="IPR018378">
    <property type="entry name" value="C-type_lectin_CS"/>
</dbReference>
<dbReference type="PANTHER" id="PTHR22803">
    <property type="entry name" value="MANNOSE, PHOSPHOLIPASE, LECTIN RECEPTOR RELATED"/>
    <property type="match status" value="1"/>
</dbReference>
<dbReference type="Ensembl" id="ENSENLT00000018545.1">
    <property type="protein sequence ID" value="ENSENLP00000017890.1"/>
    <property type="gene ID" value="ENSENLG00000008216.1"/>
</dbReference>
<dbReference type="SUPFAM" id="SSF56436">
    <property type="entry name" value="C-type lectin-like"/>
    <property type="match status" value="1"/>
</dbReference>
<dbReference type="InParanoid" id="A0A665UEQ5"/>
<reference evidence="3" key="2">
    <citation type="submission" date="2025-08" db="UniProtKB">
        <authorList>
            <consortium name="Ensembl"/>
        </authorList>
    </citation>
    <scope>IDENTIFICATION</scope>
</reference>
<dbReference type="InterPro" id="IPR050111">
    <property type="entry name" value="C-type_lectin/snaclec_domain"/>
</dbReference>
<feature type="domain" description="C-type lectin" evidence="2">
    <location>
        <begin position="46"/>
        <end position="167"/>
    </location>
</feature>
<dbReference type="PROSITE" id="PS00615">
    <property type="entry name" value="C_TYPE_LECTIN_1"/>
    <property type="match status" value="1"/>
</dbReference>
<evidence type="ECO:0000256" key="1">
    <source>
        <dbReference type="ARBA" id="ARBA00023157"/>
    </source>
</evidence>
<dbReference type="Gene3D" id="3.10.100.10">
    <property type="entry name" value="Mannose-Binding Protein A, subunit A"/>
    <property type="match status" value="1"/>
</dbReference>
<organism evidence="3 4">
    <name type="scientific">Echeneis naucrates</name>
    <name type="common">Live sharksucker</name>
    <dbReference type="NCBI Taxonomy" id="173247"/>
    <lineage>
        <taxon>Eukaryota</taxon>
        <taxon>Metazoa</taxon>
        <taxon>Chordata</taxon>
        <taxon>Craniata</taxon>
        <taxon>Vertebrata</taxon>
        <taxon>Euteleostomi</taxon>
        <taxon>Actinopterygii</taxon>
        <taxon>Neopterygii</taxon>
        <taxon>Teleostei</taxon>
        <taxon>Neoteleostei</taxon>
        <taxon>Acanthomorphata</taxon>
        <taxon>Carangaria</taxon>
        <taxon>Carangiformes</taxon>
        <taxon>Echeneidae</taxon>
        <taxon>Echeneis</taxon>
    </lineage>
</organism>
<dbReference type="Proteomes" id="UP000472264">
    <property type="component" value="Chromosome 12"/>
</dbReference>